<dbReference type="AlphaFoldDB" id="A0ABD0Y4F5"/>
<proteinExistence type="predicted"/>
<dbReference type="SUPFAM" id="SSF54928">
    <property type="entry name" value="RNA-binding domain, RBD"/>
    <property type="match status" value="1"/>
</dbReference>
<dbReference type="Pfam" id="PF00076">
    <property type="entry name" value="RRM_1"/>
    <property type="match status" value="1"/>
</dbReference>
<dbReference type="EMBL" id="JBFDAA010000014">
    <property type="protein sequence ID" value="KAL1122177.1"/>
    <property type="molecule type" value="Genomic_DNA"/>
</dbReference>
<dbReference type="InterPro" id="IPR000504">
    <property type="entry name" value="RRM_dom"/>
</dbReference>
<comment type="caution">
    <text evidence="4">The sequence shown here is derived from an EMBL/GenBank/DDBJ whole genome shotgun (WGS) entry which is preliminary data.</text>
</comment>
<keyword evidence="5" id="KW-1185">Reference proteome</keyword>
<evidence type="ECO:0000313" key="4">
    <source>
        <dbReference type="EMBL" id="KAL1122177.1"/>
    </source>
</evidence>
<keyword evidence="1 2" id="KW-0694">RNA-binding</keyword>
<dbReference type="Gene3D" id="3.30.70.330">
    <property type="match status" value="1"/>
</dbReference>
<reference evidence="4 5" key="1">
    <citation type="submission" date="2024-07" db="EMBL/GenBank/DDBJ databases">
        <title>Chromosome-level genome assembly of the water stick insect Ranatra chinensis (Heteroptera: Nepidae).</title>
        <authorList>
            <person name="Liu X."/>
        </authorList>
    </citation>
    <scope>NUCLEOTIDE SEQUENCE [LARGE SCALE GENOMIC DNA]</scope>
    <source>
        <strain evidence="4">Cailab_2021Rc</strain>
        <tissue evidence="4">Muscle</tissue>
    </source>
</reference>
<sequence>MSVQDQPDPDYIKMFVGQVPRSMDEADLTKMFSEFGRVHQINVLRDKVSGQSKGIVRLIYLIYQTFIWHNITYVSKQVSQSVHFLFANIITRYRYLRRPDNKKSKLSVANDVGYRTVWFGQNRNFS</sequence>
<evidence type="ECO:0000259" key="3">
    <source>
        <dbReference type="PROSITE" id="PS50102"/>
    </source>
</evidence>
<evidence type="ECO:0000256" key="1">
    <source>
        <dbReference type="ARBA" id="ARBA00022884"/>
    </source>
</evidence>
<dbReference type="GO" id="GO:0003723">
    <property type="term" value="F:RNA binding"/>
    <property type="evidence" value="ECO:0007669"/>
    <property type="project" value="UniProtKB-UniRule"/>
</dbReference>
<organism evidence="4 5">
    <name type="scientific">Ranatra chinensis</name>
    <dbReference type="NCBI Taxonomy" id="642074"/>
    <lineage>
        <taxon>Eukaryota</taxon>
        <taxon>Metazoa</taxon>
        <taxon>Ecdysozoa</taxon>
        <taxon>Arthropoda</taxon>
        <taxon>Hexapoda</taxon>
        <taxon>Insecta</taxon>
        <taxon>Pterygota</taxon>
        <taxon>Neoptera</taxon>
        <taxon>Paraneoptera</taxon>
        <taxon>Hemiptera</taxon>
        <taxon>Heteroptera</taxon>
        <taxon>Panheteroptera</taxon>
        <taxon>Nepomorpha</taxon>
        <taxon>Nepidae</taxon>
        <taxon>Ranatrinae</taxon>
        <taxon>Ranatra</taxon>
    </lineage>
</organism>
<accession>A0ABD0Y4F5</accession>
<evidence type="ECO:0000313" key="5">
    <source>
        <dbReference type="Proteomes" id="UP001558652"/>
    </source>
</evidence>
<dbReference type="Proteomes" id="UP001558652">
    <property type="component" value="Unassembled WGS sequence"/>
</dbReference>
<dbReference type="InterPro" id="IPR035979">
    <property type="entry name" value="RBD_domain_sf"/>
</dbReference>
<dbReference type="PROSITE" id="PS50102">
    <property type="entry name" value="RRM"/>
    <property type="match status" value="1"/>
</dbReference>
<feature type="domain" description="RRM" evidence="3">
    <location>
        <begin position="12"/>
        <end position="60"/>
    </location>
</feature>
<dbReference type="SMART" id="SM00360">
    <property type="entry name" value="RRM"/>
    <property type="match status" value="1"/>
</dbReference>
<protein>
    <recommendedName>
        <fullName evidence="3">RRM domain-containing protein</fullName>
    </recommendedName>
</protein>
<evidence type="ECO:0000256" key="2">
    <source>
        <dbReference type="PROSITE-ProRule" id="PRU00176"/>
    </source>
</evidence>
<name>A0ABD0Y4F5_9HEMI</name>
<dbReference type="InterPro" id="IPR012677">
    <property type="entry name" value="Nucleotide-bd_a/b_plait_sf"/>
</dbReference>
<gene>
    <name evidence="4" type="ORF">AAG570_003582</name>
</gene>